<reference evidence="1 2" key="1">
    <citation type="submission" date="2020-09" db="EMBL/GenBank/DDBJ databases">
        <title>Characterization and genome sequencing of Ruminiclostridium sp. nov. MA18.</title>
        <authorList>
            <person name="Rettenmaier R."/>
            <person name="Kowollik M.-L."/>
            <person name="Liebl W."/>
            <person name="Zverlov V."/>
        </authorList>
    </citation>
    <scope>NUCLEOTIDE SEQUENCE [LARGE SCALE GENOMIC DNA]</scope>
    <source>
        <strain evidence="1 2">MA18</strain>
    </source>
</reference>
<dbReference type="AlphaFoldDB" id="A0A4U7JIM0"/>
<dbReference type="EMBL" id="CP061336">
    <property type="protein sequence ID" value="QNU65377.1"/>
    <property type="molecule type" value="Genomic_DNA"/>
</dbReference>
<sequence>MPNFYIPFMQMMDFPADYSPMFEMPQDQLEAMYPKCYYIIYPEVNRHCDMFNKMYGTMYTPTRKQLEQIVDEIDNSVGSYVDAEYQEDENDTENRQLGFGHFGSGSRRRFRRDLISILLLRELLRRRRPHYYGGYPLHYGGYQY</sequence>
<proteinExistence type="predicted"/>
<dbReference type="Proteomes" id="UP000306409">
    <property type="component" value="Chromosome"/>
</dbReference>
<organism evidence="1 2">
    <name type="scientific">Ruminiclostridium herbifermentans</name>
    <dbReference type="NCBI Taxonomy" id="2488810"/>
    <lineage>
        <taxon>Bacteria</taxon>
        <taxon>Bacillati</taxon>
        <taxon>Bacillota</taxon>
        <taxon>Clostridia</taxon>
        <taxon>Eubacteriales</taxon>
        <taxon>Oscillospiraceae</taxon>
        <taxon>Ruminiclostridium</taxon>
    </lineage>
</organism>
<protein>
    <submittedName>
        <fullName evidence="1">Uncharacterized protein</fullName>
    </submittedName>
</protein>
<name>A0A4U7JIM0_9FIRM</name>
<dbReference type="RefSeq" id="WP_137695971.1">
    <property type="nucleotide sequence ID" value="NZ_CP061336.1"/>
</dbReference>
<dbReference type="KEGG" id="rher:EHE19_010540"/>
<dbReference type="OrthoDB" id="1956411at2"/>
<gene>
    <name evidence="1" type="ORF">EHE19_010540</name>
</gene>
<evidence type="ECO:0000313" key="2">
    <source>
        <dbReference type="Proteomes" id="UP000306409"/>
    </source>
</evidence>
<evidence type="ECO:0000313" key="1">
    <source>
        <dbReference type="EMBL" id="QNU65377.1"/>
    </source>
</evidence>
<keyword evidence="2" id="KW-1185">Reference proteome</keyword>
<accession>A0A4U7JIM0</accession>